<dbReference type="RefSeq" id="WP_170094334.1">
    <property type="nucleotide sequence ID" value="NZ_WOYG01000001.1"/>
</dbReference>
<dbReference type="AlphaFoldDB" id="A0A847U4Q1"/>
<feature type="compositionally biased region" description="Polar residues" evidence="1">
    <location>
        <begin position="1"/>
        <end position="11"/>
    </location>
</feature>
<evidence type="ECO:0000313" key="3">
    <source>
        <dbReference type="Proteomes" id="UP000608662"/>
    </source>
</evidence>
<reference evidence="2" key="1">
    <citation type="submission" date="2019-12" db="EMBL/GenBank/DDBJ databases">
        <title>Whole-genome sequence of Halomicrobium mukohataei pws1.</title>
        <authorList>
            <person name="Verma D.K."/>
            <person name="Gopal K."/>
            <person name="Prasad E.S."/>
        </authorList>
    </citation>
    <scope>NUCLEOTIDE SEQUENCE</scope>
    <source>
        <strain evidence="2">Pws1</strain>
    </source>
</reference>
<dbReference type="OrthoDB" id="326454at2157"/>
<name>A0A847U4Q1_9EURY</name>
<feature type="region of interest" description="Disordered" evidence="1">
    <location>
        <begin position="1"/>
        <end position="20"/>
    </location>
</feature>
<sequence length="171" mass="19909">MPSENQGGSQRQRQRFERIQNDIGEDPARWLDWEFVRHPSRRTIALDLIDSIDSIERIRAWKAVERALAVEHGREPRSKIMQRLDQREQWLTLHGERPDRLDERTEPRDLPPVETEFPDRDDVDEAADRATFHAERIFGPLRERYPHLFDDGDSAAESAETAVAADGGEDE</sequence>
<gene>
    <name evidence="2" type="ORF">GOC74_12080</name>
</gene>
<feature type="compositionally biased region" description="Low complexity" evidence="1">
    <location>
        <begin position="155"/>
        <end position="165"/>
    </location>
</feature>
<comment type="caution">
    <text evidence="2">The sequence shown here is derived from an EMBL/GenBank/DDBJ whole genome shotgun (WGS) entry which is preliminary data.</text>
</comment>
<proteinExistence type="predicted"/>
<feature type="region of interest" description="Disordered" evidence="1">
    <location>
        <begin position="148"/>
        <end position="171"/>
    </location>
</feature>
<dbReference type="Proteomes" id="UP000608662">
    <property type="component" value="Unassembled WGS sequence"/>
</dbReference>
<accession>A0A847U4Q1</accession>
<feature type="region of interest" description="Disordered" evidence="1">
    <location>
        <begin position="94"/>
        <end position="123"/>
    </location>
</feature>
<dbReference type="EMBL" id="WOYG01000001">
    <property type="protein sequence ID" value="NLV10663.1"/>
    <property type="molecule type" value="Genomic_DNA"/>
</dbReference>
<feature type="compositionally biased region" description="Basic and acidic residues" evidence="1">
    <location>
        <begin position="94"/>
        <end position="111"/>
    </location>
</feature>
<evidence type="ECO:0000256" key="1">
    <source>
        <dbReference type="SAM" id="MobiDB-lite"/>
    </source>
</evidence>
<evidence type="ECO:0000313" key="2">
    <source>
        <dbReference type="EMBL" id="NLV10663.1"/>
    </source>
</evidence>
<protein>
    <submittedName>
        <fullName evidence="2">Uncharacterized protein</fullName>
    </submittedName>
</protein>
<organism evidence="2 3">
    <name type="scientific">Halomicrobium mukohataei</name>
    <dbReference type="NCBI Taxonomy" id="57705"/>
    <lineage>
        <taxon>Archaea</taxon>
        <taxon>Methanobacteriati</taxon>
        <taxon>Methanobacteriota</taxon>
        <taxon>Stenosarchaea group</taxon>
        <taxon>Halobacteria</taxon>
        <taxon>Halobacteriales</taxon>
        <taxon>Haloarculaceae</taxon>
        <taxon>Halomicrobium</taxon>
    </lineage>
</organism>